<accession>A0ABU4JIQ1</accession>
<name>A0ABU4JIQ1_9FLAO</name>
<keyword evidence="2" id="KW-1185">Reference proteome</keyword>
<organism evidence="1 2">
    <name type="scientific">Epilithonimonas ginsengisoli</name>
    <dbReference type="NCBI Taxonomy" id="1245592"/>
    <lineage>
        <taxon>Bacteria</taxon>
        <taxon>Pseudomonadati</taxon>
        <taxon>Bacteroidota</taxon>
        <taxon>Flavobacteriia</taxon>
        <taxon>Flavobacteriales</taxon>
        <taxon>Weeksellaceae</taxon>
        <taxon>Chryseobacterium group</taxon>
        <taxon>Epilithonimonas</taxon>
    </lineage>
</organism>
<evidence type="ECO:0000313" key="1">
    <source>
        <dbReference type="EMBL" id="MDW8549497.1"/>
    </source>
</evidence>
<proteinExistence type="predicted"/>
<sequence>MWYIFDNSNSIGKKGSEGGIILSDFENSNGARITIEQDGNIAPFSVTIGIYNLMFHTYFCSSQEEAISFREETIEKIDDIFNLLKVDNENRNEEWEINFNHKIEEICKN</sequence>
<evidence type="ECO:0000313" key="2">
    <source>
        <dbReference type="Proteomes" id="UP001204439"/>
    </source>
</evidence>
<gene>
    <name evidence="1" type="ORF">NG800_011290</name>
</gene>
<dbReference type="Proteomes" id="UP001204439">
    <property type="component" value="Unassembled WGS sequence"/>
</dbReference>
<dbReference type="RefSeq" id="WP_063969269.1">
    <property type="nucleotide sequence ID" value="NZ_JAMXLT020000019.1"/>
</dbReference>
<comment type="caution">
    <text evidence="1">The sequence shown here is derived from an EMBL/GenBank/DDBJ whole genome shotgun (WGS) entry which is preliminary data.</text>
</comment>
<dbReference type="EMBL" id="JAMXLT020000019">
    <property type="protein sequence ID" value="MDW8549497.1"/>
    <property type="molecule type" value="Genomic_DNA"/>
</dbReference>
<protein>
    <submittedName>
        <fullName evidence="1">Uncharacterized protein</fullName>
    </submittedName>
</protein>
<reference evidence="1 2" key="1">
    <citation type="submission" date="2023-11" db="EMBL/GenBank/DDBJ databases">
        <title>First isolation, identification, and characterization of non-pathogenic Epilithonimonas ginsengisoli isolated from diseased farmed rainbow trout (Oncorhynchus mykiss) in Chile.</title>
        <authorList>
            <person name="Miranda C.D."/>
            <person name="Irgang R."/>
            <person name="Concha C."/>
            <person name="Rojas R."/>
            <person name="Avendano R."/>
        </authorList>
    </citation>
    <scope>NUCLEOTIDE SEQUENCE [LARGE SCALE GENOMIC DNA]</scope>
    <source>
        <strain evidence="1 2">FP99</strain>
    </source>
</reference>